<feature type="transmembrane region" description="Helical" evidence="6">
    <location>
        <begin position="203"/>
        <end position="224"/>
    </location>
</feature>
<keyword evidence="2 6" id="KW-0812">Transmembrane</keyword>
<dbReference type="PANTHER" id="PTHR23423">
    <property type="entry name" value="ORGANIC SOLUTE TRANSPORTER-RELATED"/>
    <property type="match status" value="1"/>
</dbReference>
<feature type="transmembrane region" description="Helical" evidence="6">
    <location>
        <begin position="64"/>
        <end position="82"/>
    </location>
</feature>
<organism evidence="7 8">
    <name type="scientific">Petromyzon marinus</name>
    <name type="common">Sea lamprey</name>
    <dbReference type="NCBI Taxonomy" id="7757"/>
    <lineage>
        <taxon>Eukaryota</taxon>
        <taxon>Metazoa</taxon>
        <taxon>Chordata</taxon>
        <taxon>Craniata</taxon>
        <taxon>Vertebrata</taxon>
        <taxon>Cyclostomata</taxon>
        <taxon>Hyperoartia</taxon>
        <taxon>Petromyzontiformes</taxon>
        <taxon>Petromyzontidae</taxon>
        <taxon>Petromyzon</taxon>
    </lineage>
</organism>
<feature type="compositionally biased region" description="Basic and acidic residues" evidence="5">
    <location>
        <begin position="12"/>
        <end position="21"/>
    </location>
</feature>
<feature type="region of interest" description="Disordered" evidence="5">
    <location>
        <begin position="1"/>
        <end position="21"/>
    </location>
</feature>
<evidence type="ECO:0000313" key="7">
    <source>
        <dbReference type="Proteomes" id="UP001318040"/>
    </source>
</evidence>
<comment type="subcellular location">
    <subcellularLocation>
        <location evidence="1">Membrane</location>
        <topology evidence="1">Multi-pass membrane protein</topology>
    </subcellularLocation>
</comment>
<gene>
    <name evidence="8" type="primary">LOC116943663</name>
</gene>
<keyword evidence="7" id="KW-1185">Reference proteome</keyword>
<dbReference type="SMART" id="SM01417">
    <property type="entry name" value="Solute_trans_a"/>
    <property type="match status" value="1"/>
</dbReference>
<keyword evidence="4 6" id="KW-0472">Membrane</keyword>
<sequence>MPPLATCPLPSRRSDAPTRTHVDNQRCLPAASSSSTRATLMSFKVKIFIFSRAVIPPSLPANSYFGVCIYLFVELTIVYMGGTSSMLSKLENESFRTSTGPCCCCCLCLPTVEFNRINIRILRQIVMYILCVRLIILFIGNVFVIDGLIIPGKLNVASLGSWVMMMPSLLTLFAVWPVSMLYSHVRVQLAHTHILPKFIINQAVLIITTLQSSCFNFAVLFGGIKCDEILPARNKGLILHQHLMILEMFMLALVTRFYYSKAISETTTEDDACKVITPSQQMEKMDV</sequence>
<evidence type="ECO:0000256" key="3">
    <source>
        <dbReference type="ARBA" id="ARBA00022989"/>
    </source>
</evidence>
<evidence type="ECO:0000256" key="4">
    <source>
        <dbReference type="ARBA" id="ARBA00023136"/>
    </source>
</evidence>
<feature type="transmembrane region" description="Helical" evidence="6">
    <location>
        <begin position="236"/>
        <end position="259"/>
    </location>
</feature>
<evidence type="ECO:0000313" key="8">
    <source>
        <dbReference type="RefSeq" id="XP_032812590.1"/>
    </source>
</evidence>
<dbReference type="InterPro" id="IPR005178">
    <property type="entry name" value="Ostalpha/TMEM184C"/>
</dbReference>
<keyword evidence="3 6" id="KW-1133">Transmembrane helix</keyword>
<name>A0AAJ7T7C9_PETMA</name>
<protein>
    <submittedName>
        <fullName evidence="8">Organic solute transporter subunit alpha-like isoform X1</fullName>
    </submittedName>
</protein>
<dbReference type="Proteomes" id="UP001318040">
    <property type="component" value="Chromosome 18"/>
</dbReference>
<dbReference type="AlphaFoldDB" id="A0AAJ7T7C9"/>
<reference evidence="8" key="1">
    <citation type="submission" date="2025-08" db="UniProtKB">
        <authorList>
            <consortium name="RefSeq"/>
        </authorList>
    </citation>
    <scope>IDENTIFICATION</scope>
    <source>
        <tissue evidence="8">Sperm</tissue>
    </source>
</reference>
<proteinExistence type="predicted"/>
<accession>A0AAJ7T7C9</accession>
<evidence type="ECO:0000256" key="2">
    <source>
        <dbReference type="ARBA" id="ARBA00022692"/>
    </source>
</evidence>
<dbReference type="Pfam" id="PF03619">
    <property type="entry name" value="Solute_trans_a"/>
    <property type="match status" value="1"/>
</dbReference>
<evidence type="ECO:0000256" key="5">
    <source>
        <dbReference type="SAM" id="MobiDB-lite"/>
    </source>
</evidence>
<feature type="transmembrane region" description="Helical" evidence="6">
    <location>
        <begin position="162"/>
        <end position="182"/>
    </location>
</feature>
<dbReference type="GO" id="GO:0016020">
    <property type="term" value="C:membrane"/>
    <property type="evidence" value="ECO:0007669"/>
    <property type="project" value="UniProtKB-SubCell"/>
</dbReference>
<feature type="transmembrane region" description="Helical" evidence="6">
    <location>
        <begin position="125"/>
        <end position="150"/>
    </location>
</feature>
<dbReference type="KEGG" id="pmrn:116943663"/>
<dbReference type="RefSeq" id="XP_032812590.1">
    <property type="nucleotide sequence ID" value="XM_032956699.1"/>
</dbReference>
<evidence type="ECO:0000256" key="1">
    <source>
        <dbReference type="ARBA" id="ARBA00004141"/>
    </source>
</evidence>
<evidence type="ECO:0000256" key="6">
    <source>
        <dbReference type="SAM" id="Phobius"/>
    </source>
</evidence>